<evidence type="ECO:0000256" key="1">
    <source>
        <dbReference type="SAM" id="SignalP"/>
    </source>
</evidence>
<feature type="signal peptide" evidence="1">
    <location>
        <begin position="1"/>
        <end position="29"/>
    </location>
</feature>
<evidence type="ECO:0000313" key="3">
    <source>
        <dbReference type="Proteomes" id="UP001217838"/>
    </source>
</evidence>
<proteinExistence type="predicted"/>
<sequence length="96" mass="9756">MRASIRCSVIVLGAVLSVVVAGPSPSAAAKPGAGGCAPQFELVTIATAAQRAGVSLEGIRRADNNEDGSICIKTVHNGSHTWVDNNRQKGKGDGDT</sequence>
<keyword evidence="3" id="KW-1185">Reference proteome</keyword>
<comment type="caution">
    <text evidence="2">The sequence shown here is derived from an EMBL/GenBank/DDBJ whole genome shotgun (WGS) entry which is preliminary data.</text>
</comment>
<feature type="chain" id="PRO_5046196351" evidence="1">
    <location>
        <begin position="30"/>
        <end position="96"/>
    </location>
</feature>
<gene>
    <name evidence="2" type="ORF">POL58_03425</name>
</gene>
<organism evidence="2 3">
    <name type="scientific">Nannocystis radixulma</name>
    <dbReference type="NCBI Taxonomy" id="2995305"/>
    <lineage>
        <taxon>Bacteria</taxon>
        <taxon>Pseudomonadati</taxon>
        <taxon>Myxococcota</taxon>
        <taxon>Polyangia</taxon>
        <taxon>Nannocystales</taxon>
        <taxon>Nannocystaceae</taxon>
        <taxon>Nannocystis</taxon>
    </lineage>
</organism>
<protein>
    <submittedName>
        <fullName evidence="2">Uncharacterized protein</fullName>
    </submittedName>
</protein>
<evidence type="ECO:0000313" key="2">
    <source>
        <dbReference type="EMBL" id="MDC0666766.1"/>
    </source>
</evidence>
<keyword evidence="1" id="KW-0732">Signal</keyword>
<reference evidence="2 3" key="1">
    <citation type="submission" date="2022-11" db="EMBL/GenBank/DDBJ databases">
        <title>Minimal conservation of predation-associated metabolite biosynthetic gene clusters underscores biosynthetic potential of Myxococcota including descriptions for ten novel species: Archangium lansinium sp. nov., Myxococcus landrumus sp. nov., Nannocystis bai.</title>
        <authorList>
            <person name="Ahearne A."/>
            <person name="Stevens C."/>
            <person name="Dowd S."/>
        </authorList>
    </citation>
    <scope>NUCLEOTIDE SEQUENCE [LARGE SCALE GENOMIC DNA]</scope>
    <source>
        <strain evidence="2 3">NCELM</strain>
    </source>
</reference>
<accession>A0ABT5AY54</accession>
<dbReference type="Proteomes" id="UP001217838">
    <property type="component" value="Unassembled WGS sequence"/>
</dbReference>
<dbReference type="EMBL" id="JAQNDN010000001">
    <property type="protein sequence ID" value="MDC0666766.1"/>
    <property type="molecule type" value="Genomic_DNA"/>
</dbReference>
<name>A0ABT5AY54_9BACT</name>